<evidence type="ECO:0000256" key="2">
    <source>
        <dbReference type="SAM" id="Phobius"/>
    </source>
</evidence>
<gene>
    <name evidence="3" type="ORF">V7S43_005282</name>
</gene>
<keyword evidence="2" id="KW-0812">Transmembrane</keyword>
<evidence type="ECO:0000313" key="4">
    <source>
        <dbReference type="Proteomes" id="UP001632037"/>
    </source>
</evidence>
<keyword evidence="2" id="KW-1133">Transmembrane helix</keyword>
<feature type="transmembrane region" description="Helical" evidence="2">
    <location>
        <begin position="44"/>
        <end position="67"/>
    </location>
</feature>
<evidence type="ECO:0000256" key="1">
    <source>
        <dbReference type="SAM" id="MobiDB-lite"/>
    </source>
</evidence>
<proteinExistence type="predicted"/>
<feature type="transmembrane region" description="Helical" evidence="2">
    <location>
        <begin position="79"/>
        <end position="99"/>
    </location>
</feature>
<keyword evidence="2" id="KW-0472">Membrane</keyword>
<reference evidence="3 4" key="1">
    <citation type="submission" date="2024-09" db="EMBL/GenBank/DDBJ databases">
        <title>Genome sequencing and assembly of Phytophthora oleae, isolate VK10A, causative agent of rot of olive drupes.</title>
        <authorList>
            <person name="Conti Taguali S."/>
            <person name="Riolo M."/>
            <person name="La Spada F."/>
            <person name="Cacciola S.O."/>
            <person name="Dionisio G."/>
        </authorList>
    </citation>
    <scope>NUCLEOTIDE SEQUENCE [LARGE SCALE GENOMIC DNA]</scope>
    <source>
        <strain evidence="3 4">VK10A</strain>
    </source>
</reference>
<feature type="compositionally biased region" description="Polar residues" evidence="1">
    <location>
        <begin position="306"/>
        <end position="319"/>
    </location>
</feature>
<evidence type="ECO:0000313" key="3">
    <source>
        <dbReference type="EMBL" id="KAL3669909.1"/>
    </source>
</evidence>
<keyword evidence="4" id="KW-1185">Reference proteome</keyword>
<feature type="region of interest" description="Disordered" evidence="1">
    <location>
        <begin position="306"/>
        <end position="333"/>
    </location>
</feature>
<accession>A0ABD3FWC0</accession>
<dbReference type="AlphaFoldDB" id="A0ABD3FWC0"/>
<dbReference type="Proteomes" id="UP001632037">
    <property type="component" value="Unassembled WGS sequence"/>
</dbReference>
<name>A0ABD3FWC0_9STRA</name>
<feature type="transmembrane region" description="Helical" evidence="2">
    <location>
        <begin position="149"/>
        <end position="169"/>
    </location>
</feature>
<sequence>MIVIMATKLLREQFVVCSVKRVTCKGPAVTVARRLNLFQCIRKVIVPMMPHLLLGAVGAVGGDFYLYSKMPRTWSKFKPILYISAFWGFYSMAIADAYARRIFRMETVRGIVTSSLKDHSKKQSTSEKNPQRFWTPSPCRILHMYRQNAPMMIFALIAIIYVHVLSQFIHFNGRWGMFACACVSIVLKLLLQELAKYIMLSVRRPVSRRVMVALVSTPTILVDTQVRILLLRQGNLSVSVAGTVLLAIFEIAMRSVKSVVVQHQTRRPTTVPPASARQRSSSTNTSLAVIPSLHVKVLPLNAQTSDTTKGDVATQSRAYSRSGEAPAEYKARKDAEERRRKLRVLHAGEIYADMYAEYIAIGCSYAILVFYQDHPQYEFSILFESNSTEEGPSSDQQLMSLGILQLIVEILVDFLACILEASQGVEFKSVNQDDPFLVFFLAMLTFSNVAISAGMYLR</sequence>
<organism evidence="3 4">
    <name type="scientific">Phytophthora oleae</name>
    <dbReference type="NCBI Taxonomy" id="2107226"/>
    <lineage>
        <taxon>Eukaryota</taxon>
        <taxon>Sar</taxon>
        <taxon>Stramenopiles</taxon>
        <taxon>Oomycota</taxon>
        <taxon>Peronosporomycetes</taxon>
        <taxon>Peronosporales</taxon>
        <taxon>Peronosporaceae</taxon>
        <taxon>Phytophthora</taxon>
    </lineage>
</organism>
<comment type="caution">
    <text evidence="3">The sequence shown here is derived from an EMBL/GenBank/DDBJ whole genome shotgun (WGS) entry which is preliminary data.</text>
</comment>
<feature type="transmembrane region" description="Helical" evidence="2">
    <location>
        <begin position="436"/>
        <end position="457"/>
    </location>
</feature>
<dbReference type="EMBL" id="JBIMZQ010000008">
    <property type="protein sequence ID" value="KAL3669909.1"/>
    <property type="molecule type" value="Genomic_DNA"/>
</dbReference>
<protein>
    <submittedName>
        <fullName evidence="3">Uncharacterized protein</fullName>
    </submittedName>
</protein>
<feature type="transmembrane region" description="Helical" evidence="2">
    <location>
        <begin position="175"/>
        <end position="191"/>
    </location>
</feature>